<dbReference type="STRING" id="1051890.A0A3N4LVG3"/>
<feature type="transmembrane region" description="Helical" evidence="1">
    <location>
        <begin position="135"/>
        <end position="158"/>
    </location>
</feature>
<keyword evidence="1" id="KW-1133">Transmembrane helix</keyword>
<keyword evidence="1" id="KW-0472">Membrane</keyword>
<keyword evidence="1" id="KW-0812">Transmembrane</keyword>
<keyword evidence="3" id="KW-1185">Reference proteome</keyword>
<dbReference type="OrthoDB" id="5144532at2759"/>
<reference evidence="2 3" key="1">
    <citation type="journal article" date="2018" name="Nat. Ecol. Evol.">
        <title>Pezizomycetes genomes reveal the molecular basis of ectomycorrhizal truffle lifestyle.</title>
        <authorList>
            <person name="Murat C."/>
            <person name="Payen T."/>
            <person name="Noel B."/>
            <person name="Kuo A."/>
            <person name="Morin E."/>
            <person name="Chen J."/>
            <person name="Kohler A."/>
            <person name="Krizsan K."/>
            <person name="Balestrini R."/>
            <person name="Da Silva C."/>
            <person name="Montanini B."/>
            <person name="Hainaut M."/>
            <person name="Levati E."/>
            <person name="Barry K.W."/>
            <person name="Belfiori B."/>
            <person name="Cichocki N."/>
            <person name="Clum A."/>
            <person name="Dockter R.B."/>
            <person name="Fauchery L."/>
            <person name="Guy J."/>
            <person name="Iotti M."/>
            <person name="Le Tacon F."/>
            <person name="Lindquist E.A."/>
            <person name="Lipzen A."/>
            <person name="Malagnac F."/>
            <person name="Mello A."/>
            <person name="Molinier V."/>
            <person name="Miyauchi S."/>
            <person name="Poulain J."/>
            <person name="Riccioni C."/>
            <person name="Rubini A."/>
            <person name="Sitrit Y."/>
            <person name="Splivallo R."/>
            <person name="Traeger S."/>
            <person name="Wang M."/>
            <person name="Zifcakova L."/>
            <person name="Wipf D."/>
            <person name="Zambonelli A."/>
            <person name="Paolocci F."/>
            <person name="Nowrousian M."/>
            <person name="Ottonello S."/>
            <person name="Baldrian P."/>
            <person name="Spatafora J.W."/>
            <person name="Henrissat B."/>
            <person name="Nagy L.G."/>
            <person name="Aury J.M."/>
            <person name="Wincker P."/>
            <person name="Grigoriev I.V."/>
            <person name="Bonfante P."/>
            <person name="Martin F.M."/>
        </authorList>
    </citation>
    <scope>NUCLEOTIDE SEQUENCE [LARGE SCALE GENOMIC DNA]</scope>
    <source>
        <strain evidence="2 3">ATCC MYA-4762</strain>
    </source>
</reference>
<protein>
    <submittedName>
        <fullName evidence="2">Uncharacterized protein</fullName>
    </submittedName>
</protein>
<evidence type="ECO:0000313" key="3">
    <source>
        <dbReference type="Proteomes" id="UP000267821"/>
    </source>
</evidence>
<dbReference type="InParanoid" id="A0A3N4LVG3"/>
<dbReference type="EMBL" id="ML121533">
    <property type="protein sequence ID" value="RPB26867.1"/>
    <property type="molecule type" value="Genomic_DNA"/>
</dbReference>
<dbReference type="AlphaFoldDB" id="A0A3N4LVG3"/>
<evidence type="ECO:0000256" key="1">
    <source>
        <dbReference type="SAM" id="Phobius"/>
    </source>
</evidence>
<name>A0A3N4LVG3_9PEZI</name>
<proteinExistence type="predicted"/>
<evidence type="ECO:0000313" key="2">
    <source>
        <dbReference type="EMBL" id="RPB26867.1"/>
    </source>
</evidence>
<feature type="transmembrane region" description="Helical" evidence="1">
    <location>
        <begin position="479"/>
        <end position="496"/>
    </location>
</feature>
<sequence length="565" mass="61638">MPKAGFPRRLRDHFTTNSRAYNILCQLTLALLSLLLYSLVILLYLKPKVFSLESLIDPFARGPSPQVLVSIGVAILGAATSSWTTRCVEHYLWLQLAQPLTEDHRGVTLGEAQRLAQWTVSPLQRILYFFSGRLWSLKISGALLLLVAFVNTALLAGISNQSYQITGTEHVPPDDSTTPFSGYVMAANDRYRGGQYRDIPTEIAATVTLSNLTIPPVATLCGSNTSCKVQARVAALNADCHAKSYTNVSLPLAGSSEVEIINPDPDSIELIGRPIVYKSQLNPGNTATLNPAVSPFYWANFSSSYIGGTSGSNTRNAPGDFSNIFGAWAFGGEYNADRVLFTPSETVDCNVHFGWVWATQIGSNSPTLDSTTFEKNDTEGLSKQIGLMVIGRIYGESNRSPFSFTGAAVGTGANSIFDDPIGYLLLDETAYIHADVVGRRIEKVFQMATLMAWGRQPSAAHAYYTTTITKTHYVYDSRYLLVLFIPVIAAFLGGIGKWHMGDSREVPGYNPMVIASRGPVIGVARLWDGITPEDEDRPVGSIVIDNWPGVSMNYYGCLQPVQSQQ</sequence>
<feature type="transmembrane region" description="Helical" evidence="1">
    <location>
        <begin position="21"/>
        <end position="45"/>
    </location>
</feature>
<organism evidence="2 3">
    <name type="scientific">Terfezia boudieri ATCC MYA-4762</name>
    <dbReference type="NCBI Taxonomy" id="1051890"/>
    <lineage>
        <taxon>Eukaryota</taxon>
        <taxon>Fungi</taxon>
        <taxon>Dikarya</taxon>
        <taxon>Ascomycota</taxon>
        <taxon>Pezizomycotina</taxon>
        <taxon>Pezizomycetes</taxon>
        <taxon>Pezizales</taxon>
        <taxon>Pezizaceae</taxon>
        <taxon>Terfezia</taxon>
    </lineage>
</organism>
<dbReference type="Proteomes" id="UP000267821">
    <property type="component" value="Unassembled WGS sequence"/>
</dbReference>
<accession>A0A3N4LVG3</accession>
<gene>
    <name evidence="2" type="ORF">L211DRAFT_659542</name>
</gene>